<evidence type="ECO:0000313" key="1">
    <source>
        <dbReference type="EMBL" id="CAB1437919.1"/>
    </source>
</evidence>
<accession>A0A9N7YN51</accession>
<comment type="caution">
    <text evidence="1">The sequence shown here is derived from an EMBL/GenBank/DDBJ whole genome shotgun (WGS) entry which is preliminary data.</text>
</comment>
<dbReference type="AlphaFoldDB" id="A0A9N7YN51"/>
<name>A0A9N7YN51_PLEPL</name>
<organism evidence="1 2">
    <name type="scientific">Pleuronectes platessa</name>
    <name type="common">European plaice</name>
    <dbReference type="NCBI Taxonomy" id="8262"/>
    <lineage>
        <taxon>Eukaryota</taxon>
        <taxon>Metazoa</taxon>
        <taxon>Chordata</taxon>
        <taxon>Craniata</taxon>
        <taxon>Vertebrata</taxon>
        <taxon>Euteleostomi</taxon>
        <taxon>Actinopterygii</taxon>
        <taxon>Neopterygii</taxon>
        <taxon>Teleostei</taxon>
        <taxon>Neoteleostei</taxon>
        <taxon>Acanthomorphata</taxon>
        <taxon>Carangaria</taxon>
        <taxon>Pleuronectiformes</taxon>
        <taxon>Pleuronectoidei</taxon>
        <taxon>Pleuronectidae</taxon>
        <taxon>Pleuronectes</taxon>
    </lineage>
</organism>
<dbReference type="Proteomes" id="UP001153269">
    <property type="component" value="Unassembled WGS sequence"/>
</dbReference>
<proteinExistence type="predicted"/>
<evidence type="ECO:0000313" key="2">
    <source>
        <dbReference type="Proteomes" id="UP001153269"/>
    </source>
</evidence>
<protein>
    <submittedName>
        <fullName evidence="1">Uncharacterized protein</fullName>
    </submittedName>
</protein>
<reference evidence="1" key="1">
    <citation type="submission" date="2020-03" db="EMBL/GenBank/DDBJ databases">
        <authorList>
            <person name="Weist P."/>
        </authorList>
    </citation>
    <scope>NUCLEOTIDE SEQUENCE</scope>
</reference>
<keyword evidence="2" id="KW-1185">Reference proteome</keyword>
<sequence length="635" mass="70935">MTGTNRTEQNQSKLRLGDTMTQYRDEGIFGPKEEPTGADWATSELLSFLRLYREIIHNISDWVIVAHQVEWPARPPLSSSVPEQDSKPQTAPGASPTLLFIHFALNNINPSPLKNSCPGQTEVIKGLQIGTCAPGLLETGNTGSHHTRRQVKSWMAAVRRSLRASSCFDVVWRSRDRLIQLRQPERPRYTQRDVPTAAAEHWQRNFNATLGRYITEDVPARISGTFSANSPVTTQPGHNKHTWSCGPVRVDGLQFADVEHGPERGPVSLHAAHYLPEGTKPRCHGEHFLLPLLRQSQVHVLRLLHTGRGEQPLAGSGRWARACAEEEGSKKEMKSEKGCCCSACCAVQVGGNMCGPSCLDIFSSSRQWSVAILTLDWSRDAMFPDVFTDWEGSDYEGIIHCEETSSGMKSRLDRTRQGDVRQEEEEEMKGCLVPDWWASLSFVFDTPAPSGAAVPFISHVTGRQGESRCERRSLLLLMNLLQVQSLRDGDATACHFPKLLDPQNIGNDSMFPREAGSKDTSVRGPGWSHFTGRCHMHEPDENEAQLETGSHTVASDFSSSSSSTSLFPSLSGERSMLTMEHEVDVALFLLKTKNRKYRFNAHEENSRLRLIPPVGKARATENRNFLARWCYCCRE</sequence>
<gene>
    <name evidence="1" type="ORF">PLEPLA_LOCUS25899</name>
</gene>
<dbReference type="EMBL" id="CADEAL010002090">
    <property type="protein sequence ID" value="CAB1437919.1"/>
    <property type="molecule type" value="Genomic_DNA"/>
</dbReference>